<dbReference type="EMBL" id="JPKZ01003313">
    <property type="protein sequence ID" value="KHN72101.1"/>
    <property type="molecule type" value="Genomic_DNA"/>
</dbReference>
<dbReference type="InterPro" id="IPR052140">
    <property type="entry name" value="Dev_Signal_Hedgehog-like"/>
</dbReference>
<dbReference type="STRING" id="6265.A0A0B2UM55"/>
<dbReference type="InterPro" id="IPR003587">
    <property type="entry name" value="Hint_dom_N"/>
</dbReference>
<proteinExistence type="predicted"/>
<protein>
    <submittedName>
        <fullName evidence="7">Warthog protein 4</fullName>
    </submittedName>
</protein>
<dbReference type="InterPro" id="IPR003586">
    <property type="entry name" value="Hint_dom_C"/>
</dbReference>
<dbReference type="InterPro" id="IPR001767">
    <property type="entry name" value="Hedgehog_Hint"/>
</dbReference>
<gene>
    <name evidence="7" type="primary">wrt-4</name>
    <name evidence="7" type="ORF">Tcan_10154</name>
</gene>
<dbReference type="SMART" id="SM00305">
    <property type="entry name" value="HintC"/>
    <property type="match status" value="1"/>
</dbReference>
<keyword evidence="3 4" id="KW-0732">Signal</keyword>
<feature type="domain" description="Hint" evidence="6">
    <location>
        <begin position="245"/>
        <end position="357"/>
    </location>
</feature>
<dbReference type="Proteomes" id="UP000031036">
    <property type="component" value="Unassembled WGS sequence"/>
</dbReference>
<organism evidence="7 8">
    <name type="scientific">Toxocara canis</name>
    <name type="common">Canine roundworm</name>
    <dbReference type="NCBI Taxonomy" id="6265"/>
    <lineage>
        <taxon>Eukaryota</taxon>
        <taxon>Metazoa</taxon>
        <taxon>Ecdysozoa</taxon>
        <taxon>Nematoda</taxon>
        <taxon>Chromadorea</taxon>
        <taxon>Rhabditida</taxon>
        <taxon>Spirurina</taxon>
        <taxon>Ascaridomorpha</taxon>
        <taxon>Ascaridoidea</taxon>
        <taxon>Toxocaridae</taxon>
        <taxon>Toxocara</taxon>
    </lineage>
</organism>
<dbReference type="OMA" id="TAKFFRI"/>
<feature type="domain" description="Hint" evidence="5">
    <location>
        <begin position="360"/>
        <end position="404"/>
    </location>
</feature>
<evidence type="ECO:0000259" key="5">
    <source>
        <dbReference type="SMART" id="SM00305"/>
    </source>
</evidence>
<comment type="subcellular location">
    <subcellularLocation>
        <location evidence="1">Secreted</location>
        <location evidence="1">Extracellular space</location>
    </subcellularLocation>
</comment>
<dbReference type="InterPro" id="IPR036844">
    <property type="entry name" value="Hint_dom_sf"/>
</dbReference>
<comment type="caution">
    <text evidence="7">The sequence shown here is derived from an EMBL/GenBank/DDBJ whole genome shotgun (WGS) entry which is preliminary data.</text>
</comment>
<evidence type="ECO:0000259" key="6">
    <source>
        <dbReference type="SMART" id="SM00306"/>
    </source>
</evidence>
<evidence type="ECO:0000256" key="3">
    <source>
        <dbReference type="ARBA" id="ARBA00022729"/>
    </source>
</evidence>
<evidence type="ECO:0000313" key="8">
    <source>
        <dbReference type="Proteomes" id="UP000031036"/>
    </source>
</evidence>
<evidence type="ECO:0000256" key="1">
    <source>
        <dbReference type="ARBA" id="ARBA00004239"/>
    </source>
</evidence>
<evidence type="ECO:0000256" key="2">
    <source>
        <dbReference type="ARBA" id="ARBA00022473"/>
    </source>
</evidence>
<feature type="chain" id="PRO_5002077405" evidence="4">
    <location>
        <begin position="20"/>
        <end position="468"/>
    </location>
</feature>
<keyword evidence="2" id="KW-0217">Developmental protein</keyword>
<reference evidence="7 8" key="1">
    <citation type="submission" date="2014-11" db="EMBL/GenBank/DDBJ databases">
        <title>Genetic blueprint of the zoonotic pathogen Toxocara canis.</title>
        <authorList>
            <person name="Zhu X.-Q."/>
            <person name="Korhonen P.K."/>
            <person name="Cai H."/>
            <person name="Young N.D."/>
            <person name="Nejsum P."/>
            <person name="von Samson-Himmelstjerna G."/>
            <person name="Boag P.R."/>
            <person name="Tan P."/>
            <person name="Li Q."/>
            <person name="Min J."/>
            <person name="Yang Y."/>
            <person name="Wang X."/>
            <person name="Fang X."/>
            <person name="Hall R.S."/>
            <person name="Hofmann A."/>
            <person name="Sternberg P.W."/>
            <person name="Jex A.R."/>
            <person name="Gasser R.B."/>
        </authorList>
    </citation>
    <scope>NUCLEOTIDE SEQUENCE [LARGE SCALE GENOMIC DNA]</scope>
    <source>
        <strain evidence="7">PN_DK_2014</strain>
    </source>
</reference>
<dbReference type="Pfam" id="PF01079">
    <property type="entry name" value="Hint"/>
    <property type="match status" value="1"/>
</dbReference>
<dbReference type="Gene3D" id="2.170.16.10">
    <property type="entry name" value="Hedgehog/Intein (Hint) domain"/>
    <property type="match status" value="1"/>
</dbReference>
<dbReference type="GO" id="GO:0048731">
    <property type="term" value="P:system development"/>
    <property type="evidence" value="ECO:0007669"/>
    <property type="project" value="UniProtKB-ARBA"/>
</dbReference>
<dbReference type="InterPro" id="IPR001657">
    <property type="entry name" value="Hedgehog"/>
</dbReference>
<keyword evidence="8" id="KW-1185">Reference proteome</keyword>
<dbReference type="PRINTS" id="PR00632">
    <property type="entry name" value="SONICHHOG"/>
</dbReference>
<evidence type="ECO:0000256" key="4">
    <source>
        <dbReference type="SAM" id="SignalP"/>
    </source>
</evidence>
<dbReference type="CDD" id="cd00081">
    <property type="entry name" value="Hint"/>
    <property type="match status" value="1"/>
</dbReference>
<dbReference type="InterPro" id="IPR006141">
    <property type="entry name" value="Intein_N"/>
</dbReference>
<dbReference type="PROSITE" id="PS50817">
    <property type="entry name" value="INTEIN_N_TER"/>
    <property type="match status" value="1"/>
</dbReference>
<name>A0A0B2UM55_TOXCA</name>
<dbReference type="PANTHER" id="PTHR46706:SF12">
    <property type="entry name" value="PROTEIN QUA-1-RELATED"/>
    <property type="match status" value="1"/>
</dbReference>
<dbReference type="GO" id="GO:0016539">
    <property type="term" value="P:intein-mediated protein splicing"/>
    <property type="evidence" value="ECO:0007669"/>
    <property type="project" value="InterPro"/>
</dbReference>
<dbReference type="GO" id="GO:0016540">
    <property type="term" value="P:protein autoprocessing"/>
    <property type="evidence" value="ECO:0007669"/>
    <property type="project" value="InterPro"/>
</dbReference>
<dbReference type="PANTHER" id="PTHR46706">
    <property type="entry name" value="PROTEIN QUA-1-RELATED"/>
    <property type="match status" value="1"/>
</dbReference>
<dbReference type="SMART" id="SM00306">
    <property type="entry name" value="HintN"/>
    <property type="match status" value="1"/>
</dbReference>
<dbReference type="AlphaFoldDB" id="A0A0B2UM55"/>
<evidence type="ECO:0000313" key="7">
    <source>
        <dbReference type="EMBL" id="KHN72101.1"/>
    </source>
</evidence>
<feature type="signal peptide" evidence="4">
    <location>
        <begin position="1"/>
        <end position="19"/>
    </location>
</feature>
<dbReference type="GO" id="GO:0005576">
    <property type="term" value="C:extracellular region"/>
    <property type="evidence" value="ECO:0007669"/>
    <property type="project" value="UniProtKB-SubCell"/>
</dbReference>
<sequence length="468" mass="52666">MSHVRILILLGTLIHLSLASFCGESAIPFSFEECELTFESDSCPNDQQWVGGIAPMKKVSKSAMMLQCCSYNVLKHSTDRGVATVHPGEIVIGGEVFSNGRQYAFDYIADIRKMEGDDDKPVYDVTVRRFPCLPIPDEQSVLVDNSVMAEMERRFYLPGKIETMGRGKGNAIALNFQAPIETFAAAIPQPGASQQTFQQVVAQPVQQFQPQLVQDYAVQMYRFVPVQQAAASAPPPKRQGGAGEQWCFSNDMKVQTAHNGIKRMDELKVDDWVLSEKDDKAAEYVPVKSWIHRLPEQKAEFLKINLADGNLIKLTRRHFVYKAKCVGREKFITLRQIKKQAVWAEKVHPGDCLFSLHPESKKFIETKVLSVEPVNETGIYAPLTENGKLLVNGVLASCHTVVESHRLQRFYFQLMEKWMSVARTLFGRWTAELLFGPLDSDQKDIPFGVGTALELLELVMPKNIRLLV</sequence>
<accession>A0A0B2UM55</accession>
<dbReference type="GO" id="GO:0007267">
    <property type="term" value="P:cell-cell signaling"/>
    <property type="evidence" value="ECO:0007669"/>
    <property type="project" value="InterPro"/>
</dbReference>
<dbReference type="SUPFAM" id="SSF51294">
    <property type="entry name" value="Hedgehog/intein (Hint) domain"/>
    <property type="match status" value="1"/>
</dbReference>
<dbReference type="OrthoDB" id="5212at2759"/>